<protein>
    <submittedName>
        <fullName evidence="1">Zincin-like metallopeptidase domain-containing protein</fullName>
    </submittedName>
</protein>
<name>A0ACD4VKC9_9CAUL</name>
<evidence type="ECO:0000313" key="2">
    <source>
        <dbReference type="Proteomes" id="UP001302493"/>
    </source>
</evidence>
<reference evidence="1" key="1">
    <citation type="submission" date="2023-03" db="EMBL/GenBank/DDBJ databases">
        <title>Genome sequence of Brevundimonas nasdae SJTX8.</title>
        <authorList>
            <person name="Liang R."/>
        </authorList>
    </citation>
    <scope>NUCLEOTIDE SEQUENCE</scope>
    <source>
        <strain evidence="1">X8</strain>
    </source>
</reference>
<evidence type="ECO:0000313" key="1">
    <source>
        <dbReference type="EMBL" id="WOB78475.1"/>
    </source>
</evidence>
<dbReference type="EMBL" id="CP119180">
    <property type="protein sequence ID" value="WOB78475.1"/>
    <property type="molecule type" value="Genomic_DNA"/>
</dbReference>
<accession>A0ACD4VKC9</accession>
<organism evidence="1 2">
    <name type="scientific">Brevundimonas nasdae</name>
    <dbReference type="NCBI Taxonomy" id="172043"/>
    <lineage>
        <taxon>Bacteria</taxon>
        <taxon>Pseudomonadati</taxon>
        <taxon>Pseudomonadota</taxon>
        <taxon>Alphaproteobacteria</taxon>
        <taxon>Caulobacterales</taxon>
        <taxon>Caulobacteraceae</taxon>
        <taxon>Brevundimonas</taxon>
    </lineage>
</organism>
<gene>
    <name evidence="1" type="ORF">PZA08_14405</name>
</gene>
<keyword evidence="2" id="KW-1185">Reference proteome</keyword>
<proteinExistence type="predicted"/>
<sequence length="503" mass="55430">MAFDIYQDVTDRIVSMLERGVRPWSPQWDARGSCPVIPTRANGEPYKGINVALLWGAAEARGFTSQQWMTFNQAKELGGCVRKGAKAERVVYWGTFKAPGDDGEDGDEGKARLFAKSYSVFNVCEIDGLPDRFYSGGEPLPEVERIANAEAFVHGVGADIRHGGNRAFFSPSGDFVQMPPAGSFNEIAAYYGTLTHELTHWTGHKPRLDRQFGKRFGDKAYAVEELVAEIGAAFALARLGVSAEPREDHASYLASWLKVLKEDKRAIFTAASKAQAACDLLFKLAGEAKSEPVAVVPSDVICLPYIPSPDVTRDEWREFAVTTFAPVETDDDGDDDPTPPVAPSPMSFSDRVAAYASRRGRVLARGRVAARLRPVAAPEAIPVDLAPIPARPFHPRRDPSLLEFLSVKGVCDDGGELSARDLDRWHREVPFRRRLVRADGVSLETAARMAWEAGYFDDVAVPSWDSSDNMHPVTPDMLVAAMDRELRADYVHVWGDHDAEFFA</sequence>
<dbReference type="Proteomes" id="UP001302493">
    <property type="component" value="Chromosome"/>
</dbReference>